<dbReference type="InterPro" id="IPR036390">
    <property type="entry name" value="WH_DNA-bd_sf"/>
</dbReference>
<dbReference type="RefSeq" id="WP_344439531.1">
    <property type="nucleotide sequence ID" value="NZ_BAAASL010000029.1"/>
</dbReference>
<comment type="caution">
    <text evidence="2">The sequence shown here is derived from an EMBL/GenBank/DDBJ whole genome shotgun (WGS) entry which is preliminary data.</text>
</comment>
<feature type="domain" description="HTH marR-type" evidence="1">
    <location>
        <begin position="16"/>
        <end position="155"/>
    </location>
</feature>
<dbReference type="CDD" id="cd00090">
    <property type="entry name" value="HTH_ARSR"/>
    <property type="match status" value="1"/>
</dbReference>
<organism evidence="2 3">
    <name type="scientific">Streptomyces luteosporeus</name>
    <dbReference type="NCBI Taxonomy" id="173856"/>
    <lineage>
        <taxon>Bacteria</taxon>
        <taxon>Bacillati</taxon>
        <taxon>Actinomycetota</taxon>
        <taxon>Actinomycetes</taxon>
        <taxon>Kitasatosporales</taxon>
        <taxon>Streptomycetaceae</taxon>
        <taxon>Streptomyces</taxon>
    </lineage>
</organism>
<sequence length="170" mass="18796">MVSRRSDRHEGAEHAQEPVAALVEQLMTALRDQASRGLMLHGAVAERFGLNFTDLKCLDLLRSEQELTAGRIAAATGLSTSAVTTVLDRLERRGFVERRRAPEDRRKVVVVPTGRHDAEMQHLFAGFGEEVAAILGDYDADRLAFFLEITRRLDAAAREATVRLTEGGRA</sequence>
<dbReference type="InterPro" id="IPR036388">
    <property type="entry name" value="WH-like_DNA-bd_sf"/>
</dbReference>
<evidence type="ECO:0000313" key="2">
    <source>
        <dbReference type="EMBL" id="GAA2725354.1"/>
    </source>
</evidence>
<dbReference type="SMART" id="SM00347">
    <property type="entry name" value="HTH_MARR"/>
    <property type="match status" value="1"/>
</dbReference>
<dbReference type="EMBL" id="BAAASL010000029">
    <property type="protein sequence ID" value="GAA2725354.1"/>
    <property type="molecule type" value="Genomic_DNA"/>
</dbReference>
<dbReference type="PANTHER" id="PTHR33164">
    <property type="entry name" value="TRANSCRIPTIONAL REGULATOR, MARR FAMILY"/>
    <property type="match status" value="1"/>
</dbReference>
<reference evidence="3" key="1">
    <citation type="journal article" date="2019" name="Int. J. Syst. Evol. Microbiol.">
        <title>The Global Catalogue of Microorganisms (GCM) 10K type strain sequencing project: providing services to taxonomists for standard genome sequencing and annotation.</title>
        <authorList>
            <consortium name="The Broad Institute Genomics Platform"/>
            <consortium name="The Broad Institute Genome Sequencing Center for Infectious Disease"/>
            <person name="Wu L."/>
            <person name="Ma J."/>
        </authorList>
    </citation>
    <scope>NUCLEOTIDE SEQUENCE [LARGE SCALE GENOMIC DNA]</scope>
    <source>
        <strain evidence="3">JCM 4542</strain>
    </source>
</reference>
<accession>A0ABP6GKI7</accession>
<evidence type="ECO:0000313" key="3">
    <source>
        <dbReference type="Proteomes" id="UP001500886"/>
    </source>
</evidence>
<name>A0ABP6GKI7_9ACTN</name>
<dbReference type="InterPro" id="IPR000835">
    <property type="entry name" value="HTH_MarR-typ"/>
</dbReference>
<gene>
    <name evidence="2" type="ORF">GCM10010315_57210</name>
</gene>
<dbReference type="Pfam" id="PF01047">
    <property type="entry name" value="MarR"/>
    <property type="match status" value="1"/>
</dbReference>
<dbReference type="SUPFAM" id="SSF46785">
    <property type="entry name" value="Winged helix' DNA-binding domain"/>
    <property type="match status" value="1"/>
</dbReference>
<evidence type="ECO:0000259" key="1">
    <source>
        <dbReference type="PROSITE" id="PS50995"/>
    </source>
</evidence>
<dbReference type="PANTHER" id="PTHR33164:SF106">
    <property type="entry name" value="TRANSCRIPTIONAL REGULATORY PROTEIN"/>
    <property type="match status" value="1"/>
</dbReference>
<dbReference type="InterPro" id="IPR039422">
    <property type="entry name" value="MarR/SlyA-like"/>
</dbReference>
<dbReference type="Proteomes" id="UP001500886">
    <property type="component" value="Unassembled WGS sequence"/>
</dbReference>
<proteinExistence type="predicted"/>
<dbReference type="PROSITE" id="PS50995">
    <property type="entry name" value="HTH_MARR_2"/>
    <property type="match status" value="1"/>
</dbReference>
<dbReference type="Gene3D" id="1.10.10.10">
    <property type="entry name" value="Winged helix-like DNA-binding domain superfamily/Winged helix DNA-binding domain"/>
    <property type="match status" value="1"/>
</dbReference>
<protein>
    <submittedName>
        <fullName evidence="2">MarR family transcriptional regulator</fullName>
    </submittedName>
</protein>
<keyword evidence="3" id="KW-1185">Reference proteome</keyword>
<dbReference type="InterPro" id="IPR011991">
    <property type="entry name" value="ArsR-like_HTH"/>
</dbReference>